<accession>A8RHK5</accession>
<dbReference type="AlphaFoldDB" id="A8RHK5"/>
<organism evidence="2 3">
    <name type="scientific">Enterocloster bolteae (strain ATCC BAA-613 / DSM 15670 / CCUG 46953 / JCM 12243 / WAL 16351)</name>
    <name type="common">Clostridium bolteae</name>
    <dbReference type="NCBI Taxonomy" id="411902"/>
    <lineage>
        <taxon>Bacteria</taxon>
        <taxon>Bacillati</taxon>
        <taxon>Bacillota</taxon>
        <taxon>Clostridia</taxon>
        <taxon>Lachnospirales</taxon>
        <taxon>Lachnospiraceae</taxon>
        <taxon>Enterocloster</taxon>
    </lineage>
</organism>
<dbReference type="PaxDb" id="411902-CLOBOL_00439"/>
<proteinExistence type="predicted"/>
<evidence type="ECO:0000256" key="1">
    <source>
        <dbReference type="SAM" id="MobiDB-lite"/>
    </source>
</evidence>
<protein>
    <submittedName>
        <fullName evidence="2">Uncharacterized protein</fullName>
    </submittedName>
</protein>
<dbReference type="HOGENOM" id="CLU_3307249_0_0_9"/>
<dbReference type="Proteomes" id="UP000005396">
    <property type="component" value="Unassembled WGS sequence"/>
</dbReference>
<comment type="caution">
    <text evidence="2">The sequence shown here is derived from an EMBL/GenBank/DDBJ whole genome shotgun (WGS) entry which is preliminary data.</text>
</comment>
<gene>
    <name evidence="2" type="ORF">CLOBOL_00439</name>
</gene>
<feature type="compositionally biased region" description="Basic and acidic residues" evidence="1">
    <location>
        <begin position="10"/>
        <end position="25"/>
    </location>
</feature>
<sequence length="39" mass="4763">MCGRRISFRRGKEIHGADIDNTKKNIREKRQKQKEQMFE</sequence>
<name>A8RHK5_ENTBW</name>
<dbReference type="EMBL" id="ABCC02000009">
    <property type="protein sequence ID" value="EDP19003.1"/>
    <property type="molecule type" value="Genomic_DNA"/>
</dbReference>
<reference evidence="2 3" key="1">
    <citation type="submission" date="2007-08" db="EMBL/GenBank/DDBJ databases">
        <authorList>
            <person name="Fulton L."/>
            <person name="Clifton S."/>
            <person name="Fulton B."/>
            <person name="Xu J."/>
            <person name="Minx P."/>
            <person name="Pepin K.H."/>
            <person name="Johnson M."/>
            <person name="Thiruvilangam P."/>
            <person name="Bhonagiri V."/>
            <person name="Nash W.E."/>
            <person name="Mardis E.R."/>
            <person name="Wilson R.K."/>
        </authorList>
    </citation>
    <scope>NUCLEOTIDE SEQUENCE [LARGE SCALE GENOMIC DNA]</scope>
    <source>
        <strain evidence="3">ATCC BAA-613 / DSM 15670 / CCUG 46953 / JCM 12243 / WAL 16351</strain>
    </source>
</reference>
<reference evidence="2 3" key="2">
    <citation type="submission" date="2007-09" db="EMBL/GenBank/DDBJ databases">
        <title>Draft genome sequence of Clostridium bolteae (ATCC BAA-613).</title>
        <authorList>
            <person name="Sudarsanam P."/>
            <person name="Ley R."/>
            <person name="Guruge J."/>
            <person name="Turnbaugh P.J."/>
            <person name="Mahowald M."/>
            <person name="Liep D."/>
            <person name="Gordon J."/>
        </authorList>
    </citation>
    <scope>NUCLEOTIDE SEQUENCE [LARGE SCALE GENOMIC DNA]</scope>
    <source>
        <strain evidence="3">ATCC BAA-613 / DSM 15670 / CCUG 46953 / JCM 12243 / WAL 16351</strain>
    </source>
</reference>
<feature type="region of interest" description="Disordered" evidence="1">
    <location>
        <begin position="1"/>
        <end position="39"/>
    </location>
</feature>
<evidence type="ECO:0000313" key="3">
    <source>
        <dbReference type="Proteomes" id="UP000005396"/>
    </source>
</evidence>
<evidence type="ECO:0000313" key="2">
    <source>
        <dbReference type="EMBL" id="EDP19003.1"/>
    </source>
</evidence>